<keyword evidence="6" id="KW-1185">Reference proteome</keyword>
<feature type="transmembrane region" description="Helical" evidence="4">
    <location>
        <begin position="79"/>
        <end position="98"/>
    </location>
</feature>
<dbReference type="Pfam" id="PF07690">
    <property type="entry name" value="MFS_1"/>
    <property type="match status" value="1"/>
</dbReference>
<dbReference type="RefSeq" id="WP_053331756.1">
    <property type="nucleotide sequence ID" value="NZ_CCEJ010000003.1"/>
</dbReference>
<dbReference type="Proteomes" id="UP000031552">
    <property type="component" value="Unassembled WGS sequence"/>
</dbReference>
<comment type="caution">
    <text evidence="5">The sequence shown here is derived from an EMBL/GenBank/DDBJ whole genome shotgun (WGS) entry which is preliminary data.</text>
</comment>
<feature type="transmembrane region" description="Helical" evidence="4">
    <location>
        <begin position="45"/>
        <end position="67"/>
    </location>
</feature>
<evidence type="ECO:0000256" key="1">
    <source>
        <dbReference type="ARBA" id="ARBA00022692"/>
    </source>
</evidence>
<evidence type="ECO:0000256" key="3">
    <source>
        <dbReference type="ARBA" id="ARBA00023136"/>
    </source>
</evidence>
<feature type="transmembrane region" description="Helical" evidence="4">
    <location>
        <begin position="104"/>
        <end position="126"/>
    </location>
</feature>
<keyword evidence="1 4" id="KW-0812">Transmembrane</keyword>
<feature type="transmembrane region" description="Helical" evidence="4">
    <location>
        <begin position="18"/>
        <end position="39"/>
    </location>
</feature>
<reference evidence="5" key="2">
    <citation type="submission" date="2014-09" db="EMBL/GenBank/DDBJ databases">
        <title>Criblamydia sequanensis harbors a mega-plasmid encoding arsenite resistance.</title>
        <authorList>
            <person name="Bertelli C."/>
            <person name="Goesmann A."/>
            <person name="Greub G."/>
        </authorList>
    </citation>
    <scope>NUCLEOTIDE SEQUENCE [LARGE SCALE GENOMIC DNA]</scope>
    <source>
        <strain evidence="5">CRIB-18</strain>
    </source>
</reference>
<dbReference type="PANTHER" id="PTHR23526">
    <property type="entry name" value="INTEGRAL MEMBRANE TRANSPORT PROTEIN-RELATED"/>
    <property type="match status" value="1"/>
</dbReference>
<organism evidence="5 6">
    <name type="scientific">Candidatus Criblamydia sequanensis CRIB-18</name>
    <dbReference type="NCBI Taxonomy" id="1437425"/>
    <lineage>
        <taxon>Bacteria</taxon>
        <taxon>Pseudomonadati</taxon>
        <taxon>Chlamydiota</taxon>
        <taxon>Chlamydiia</taxon>
        <taxon>Parachlamydiales</taxon>
        <taxon>Candidatus Criblamydiaceae</taxon>
        <taxon>Candidatus Criblamydia</taxon>
    </lineage>
</organism>
<dbReference type="EMBL" id="CCEJ010000003">
    <property type="protein sequence ID" value="CDR33636.1"/>
    <property type="molecule type" value="Genomic_DNA"/>
</dbReference>
<feature type="transmembrane region" description="Helical" evidence="4">
    <location>
        <begin position="138"/>
        <end position="161"/>
    </location>
</feature>
<accession>A0A090CYN9</accession>
<feature type="transmembrane region" description="Helical" evidence="4">
    <location>
        <begin position="257"/>
        <end position="276"/>
    </location>
</feature>
<gene>
    <name evidence="5" type="ORF">CSEC_0807</name>
</gene>
<proteinExistence type="predicted"/>
<evidence type="ECO:0000256" key="4">
    <source>
        <dbReference type="SAM" id="Phobius"/>
    </source>
</evidence>
<feature type="transmembrane region" description="Helical" evidence="4">
    <location>
        <begin position="226"/>
        <end position="251"/>
    </location>
</feature>
<protein>
    <submittedName>
        <fullName evidence="5">Permease</fullName>
    </submittedName>
</protein>
<reference evidence="5" key="1">
    <citation type="submission" date="2013-12" db="EMBL/GenBank/DDBJ databases">
        <authorList>
            <person name="Linke B."/>
        </authorList>
    </citation>
    <scope>NUCLEOTIDE SEQUENCE [LARGE SCALE GENOMIC DNA]</scope>
    <source>
        <strain evidence="5">CRIB-18</strain>
    </source>
</reference>
<dbReference type="Gene3D" id="1.20.1250.20">
    <property type="entry name" value="MFS general substrate transporter like domains"/>
    <property type="match status" value="2"/>
</dbReference>
<feature type="transmembrane region" description="Helical" evidence="4">
    <location>
        <begin position="297"/>
        <end position="325"/>
    </location>
</feature>
<dbReference type="PANTHER" id="PTHR23526:SF2">
    <property type="entry name" value="MAJOR FACILITATOR SUPERFAMILY (MFS) PROFILE DOMAIN-CONTAINING PROTEIN"/>
    <property type="match status" value="1"/>
</dbReference>
<evidence type="ECO:0000313" key="5">
    <source>
        <dbReference type="EMBL" id="CDR33636.1"/>
    </source>
</evidence>
<evidence type="ECO:0000313" key="6">
    <source>
        <dbReference type="Proteomes" id="UP000031552"/>
    </source>
</evidence>
<dbReference type="InterPro" id="IPR011701">
    <property type="entry name" value="MFS"/>
</dbReference>
<dbReference type="SUPFAM" id="SSF103473">
    <property type="entry name" value="MFS general substrate transporter"/>
    <property type="match status" value="1"/>
</dbReference>
<feature type="transmembrane region" description="Helical" evidence="4">
    <location>
        <begin position="354"/>
        <end position="375"/>
    </location>
</feature>
<dbReference type="CDD" id="cd06174">
    <property type="entry name" value="MFS"/>
    <property type="match status" value="1"/>
</dbReference>
<feature type="transmembrane region" description="Helical" evidence="4">
    <location>
        <begin position="167"/>
        <end position="187"/>
    </location>
</feature>
<dbReference type="GO" id="GO:0022857">
    <property type="term" value="F:transmembrane transporter activity"/>
    <property type="evidence" value="ECO:0007669"/>
    <property type="project" value="InterPro"/>
</dbReference>
<dbReference type="InterPro" id="IPR052528">
    <property type="entry name" value="Sugar_transport-like"/>
</dbReference>
<dbReference type="AlphaFoldDB" id="A0A090CYN9"/>
<feature type="transmembrane region" description="Helical" evidence="4">
    <location>
        <begin position="382"/>
        <end position="401"/>
    </location>
</feature>
<sequence length="413" mass="45521">MTNFSLYRSNDQASISYFWARVLDTPLWAIFNMLPFILLKDFKASVFQLAVFIAIKPIVSLFSSYWSSMVHGRPKLLKTNIILAKCLGSTLFFLVPFFQSSWLLVIASAIYMCLAVGALPAWMEILKRNLTDVDCKKTFAYGSSIGYLGGGILPLALGWILDGSPQAWKWIFPLSALISLSSLPLIIKIKVVSTGESRERTRKSFLSYLLGPWKKSFEILSKKRDFLLFQIGFMVMGTGLMLMQPALPIFFVDGLGMSYVELALALSVCKGISYALSSPLWAARMQKMDIFKFSASVTALACLFPVFLILAKWNFLFVFAAYVGYGAMQAGSELSWNLSGPIFSKKADSSPYTAVNVVTVGIRGLFAPALGSFFCQAFGSESVLCLGGGFFLAATALLLHFSKNYEETGELAA</sequence>
<dbReference type="OrthoDB" id="21897at2"/>
<evidence type="ECO:0000256" key="2">
    <source>
        <dbReference type="ARBA" id="ARBA00022989"/>
    </source>
</evidence>
<dbReference type="InterPro" id="IPR036259">
    <property type="entry name" value="MFS_trans_sf"/>
</dbReference>
<name>A0A090CYN9_9BACT</name>
<dbReference type="eggNOG" id="ENOG502ZBBQ">
    <property type="taxonomic scope" value="Bacteria"/>
</dbReference>
<keyword evidence="3 4" id="KW-0472">Membrane</keyword>
<keyword evidence="2 4" id="KW-1133">Transmembrane helix</keyword>